<dbReference type="InterPro" id="IPR000182">
    <property type="entry name" value="GNAT_dom"/>
</dbReference>
<dbReference type="EMBL" id="STGY01000015">
    <property type="protein sequence ID" value="THV42816.1"/>
    <property type="molecule type" value="Genomic_DNA"/>
</dbReference>
<evidence type="ECO:0000313" key="4">
    <source>
        <dbReference type="Proteomes" id="UP000308760"/>
    </source>
</evidence>
<reference evidence="3 4" key="2">
    <citation type="submission" date="2019-05" db="EMBL/GenBank/DDBJ databases">
        <title>Glycomyces buryatensis sp. nov.</title>
        <authorList>
            <person name="Nikitina E."/>
        </authorList>
    </citation>
    <scope>NUCLEOTIDE SEQUENCE [LARGE SCALE GENOMIC DNA]</scope>
    <source>
        <strain evidence="3 4">18</strain>
    </source>
</reference>
<organism evidence="3 4">
    <name type="scientific">Glycomyces buryatensis</name>
    <dbReference type="NCBI Taxonomy" id="2570927"/>
    <lineage>
        <taxon>Bacteria</taxon>
        <taxon>Bacillati</taxon>
        <taxon>Actinomycetota</taxon>
        <taxon>Actinomycetes</taxon>
        <taxon>Glycomycetales</taxon>
        <taxon>Glycomycetaceae</taxon>
        <taxon>Glycomyces</taxon>
    </lineage>
</organism>
<gene>
    <name evidence="3" type="ORF">FAB82_04230</name>
</gene>
<proteinExistence type="predicted"/>
<dbReference type="PROSITE" id="PS51186">
    <property type="entry name" value="GNAT"/>
    <property type="match status" value="1"/>
</dbReference>
<accession>A0A4V4HSX7</accession>
<comment type="caution">
    <text evidence="3">The sequence shown here is derived from an EMBL/GenBank/DDBJ whole genome shotgun (WGS) entry which is preliminary data.</text>
</comment>
<dbReference type="PANTHER" id="PTHR13947">
    <property type="entry name" value="GNAT FAMILY N-ACETYLTRANSFERASE"/>
    <property type="match status" value="1"/>
</dbReference>
<keyword evidence="4" id="KW-1185">Reference proteome</keyword>
<dbReference type="InterPro" id="IPR050769">
    <property type="entry name" value="NAT_camello-type"/>
</dbReference>
<dbReference type="Pfam" id="PF00583">
    <property type="entry name" value="Acetyltransf_1"/>
    <property type="match status" value="1"/>
</dbReference>
<dbReference type="Gene3D" id="3.40.630.30">
    <property type="match status" value="1"/>
</dbReference>
<dbReference type="OrthoDB" id="6703393at2"/>
<dbReference type="Proteomes" id="UP000308760">
    <property type="component" value="Unassembled WGS sequence"/>
</dbReference>
<sequence length="200" mass="22266">MSSLATAFSTGDVTDYVLRQAGPDELAQARSVMLDTVYRDFGHGYLPQWHSDIIDLESFYLAPEDNALFVAVREGQVVGTAGVRGQTPVSPPHPPEVADRFEEGRTATLYRVYVRPEHRRQGLAGRLVDACLGFIASRERYTGVYLHTDARTPGAVEFWSRRGTIIFDERTAQNDARTDALAAPFETVHFELHPDLRTAA</sequence>
<dbReference type="AlphaFoldDB" id="A0A4V4HSX7"/>
<dbReference type="CDD" id="cd04301">
    <property type="entry name" value="NAT_SF"/>
    <property type="match status" value="1"/>
</dbReference>
<feature type="domain" description="N-acetyltransferase" evidence="2">
    <location>
        <begin position="16"/>
        <end position="184"/>
    </location>
</feature>
<dbReference type="RefSeq" id="WP_136533301.1">
    <property type="nucleotide sequence ID" value="NZ_STGY01000015.1"/>
</dbReference>
<dbReference type="InterPro" id="IPR016181">
    <property type="entry name" value="Acyl_CoA_acyltransferase"/>
</dbReference>
<dbReference type="SUPFAM" id="SSF55729">
    <property type="entry name" value="Acyl-CoA N-acyltransferases (Nat)"/>
    <property type="match status" value="1"/>
</dbReference>
<name>A0A4V4HSX7_9ACTN</name>
<dbReference type="GO" id="GO:0008080">
    <property type="term" value="F:N-acetyltransferase activity"/>
    <property type="evidence" value="ECO:0007669"/>
    <property type="project" value="InterPro"/>
</dbReference>
<keyword evidence="1 3" id="KW-0808">Transferase</keyword>
<reference evidence="4" key="1">
    <citation type="submission" date="2019-04" db="EMBL/GenBank/DDBJ databases">
        <title>Nocardioides xinjiangensis sp. nov.</title>
        <authorList>
            <person name="Liu S."/>
        </authorList>
    </citation>
    <scope>NUCLEOTIDE SEQUENCE [LARGE SCALE GENOMIC DNA]</scope>
    <source>
        <strain evidence="4">18</strain>
    </source>
</reference>
<evidence type="ECO:0000256" key="1">
    <source>
        <dbReference type="ARBA" id="ARBA00022679"/>
    </source>
</evidence>
<protein>
    <submittedName>
        <fullName evidence="3">GNAT family N-acetyltransferase</fullName>
    </submittedName>
</protein>
<evidence type="ECO:0000259" key="2">
    <source>
        <dbReference type="PROSITE" id="PS51186"/>
    </source>
</evidence>
<evidence type="ECO:0000313" key="3">
    <source>
        <dbReference type="EMBL" id="THV42816.1"/>
    </source>
</evidence>
<dbReference type="PANTHER" id="PTHR13947:SF37">
    <property type="entry name" value="LD18367P"/>
    <property type="match status" value="1"/>
</dbReference>